<accession>A0AAJ1U491</accession>
<sequence>MQDRPDLSFDAFDEAVSPRPEACEFDDVVTRALTRRGFLGGVLASGGVATLAASLPFKAHAETNRFPFAHIAANTDDTVTLPPGYSAQVVIRWGDPLWSDGAPFDPETRGTADTQARAFGDNTDGMELFTHSDAQGDHLLLAVNSEYTNRKIIWGNRADASDLTRDDLLKGMRAHGVTILELARTNDGWAPVLDSPFTRRITPETKMQITGPAAGHPLQQTQADPTGTTCLGTWNNCGSGRTPWGTYLACEENFNGYFSASDPAHAVTPELARYGISARDWGYGWARIDSRFDISQHPNEANRAGYVVEIDPTDPTSTPKKRSALGRFKHENAEVVIAANGRVVIYMGDDERGEFLYRYVSHGSYTPDTDPEDLMTNGTLYAAEFNDDGTGTWRALTPETTGMDNGEIHIHTRQAASAVGATTMDRPEWVAANPTAPEVYCCLTNNKNRGLKPNAGGDATPATGPNPRTANPYGQIVRWRPDNGDHTAPGFNWDLYLLAGNPNVHADAYAGSDNITPDIMFNSPDGLAFDSTGLLWIQTDGNTSNTGDFAGHGNNQMLAGDPVTGELRRFLVGPNHCEVTGACWSPDRATLFVGIQHPGDKGDSHWPDGGDSVPRSAIIAITRNDGGKLG</sequence>
<dbReference type="NCBIfam" id="TIGR01409">
    <property type="entry name" value="TAT_signal_seq"/>
    <property type="match status" value="1"/>
</dbReference>
<reference evidence="2" key="1">
    <citation type="submission" date="2022-07" db="EMBL/GenBank/DDBJ databases">
        <authorList>
            <person name="Otstavnykh N."/>
            <person name="Isaeva M."/>
            <person name="Bystritskaya E."/>
        </authorList>
    </citation>
    <scope>NUCLEOTIDE SEQUENCE</scope>
    <source>
        <strain evidence="2">10Alg 79</strain>
    </source>
</reference>
<reference evidence="2" key="2">
    <citation type="submission" date="2023-04" db="EMBL/GenBank/DDBJ databases">
        <title>'Rhodoalgimonas zhirmunskyi' gen. nov., isolated from a red alga.</title>
        <authorList>
            <person name="Nedashkovskaya O.I."/>
            <person name="Otstavnykh N.Y."/>
            <person name="Bystritskaya E.P."/>
            <person name="Balabanova L.A."/>
            <person name="Isaeva M.P."/>
        </authorList>
    </citation>
    <scope>NUCLEOTIDE SEQUENCE</scope>
    <source>
        <strain evidence="2">10Alg 79</strain>
    </source>
</reference>
<keyword evidence="3" id="KW-1185">Reference proteome</keyword>
<dbReference type="SUPFAM" id="SSF63829">
    <property type="entry name" value="Calcium-dependent phosphotriesterase"/>
    <property type="match status" value="1"/>
</dbReference>
<dbReference type="InterPro" id="IPR008557">
    <property type="entry name" value="PhoX"/>
</dbReference>
<evidence type="ECO:0000256" key="1">
    <source>
        <dbReference type="SAM" id="MobiDB-lite"/>
    </source>
</evidence>
<dbReference type="InterPro" id="IPR006311">
    <property type="entry name" value="TAT_signal"/>
</dbReference>
<dbReference type="PROSITE" id="PS51318">
    <property type="entry name" value="TAT"/>
    <property type="match status" value="1"/>
</dbReference>
<name>A0AAJ1U491_9RHOB</name>
<dbReference type="Pfam" id="PF05787">
    <property type="entry name" value="PhoX"/>
    <property type="match status" value="1"/>
</dbReference>
<evidence type="ECO:0000313" key="2">
    <source>
        <dbReference type="EMBL" id="MDQ2092699.1"/>
    </source>
</evidence>
<dbReference type="PANTHER" id="PTHR35399">
    <property type="entry name" value="SLR8030 PROTEIN"/>
    <property type="match status" value="1"/>
</dbReference>
<dbReference type="AlphaFoldDB" id="A0AAJ1U491"/>
<gene>
    <name evidence="2" type="ORF">NOI20_01070</name>
</gene>
<comment type="caution">
    <text evidence="2">The sequence shown here is derived from an EMBL/GenBank/DDBJ whole genome shotgun (WGS) entry which is preliminary data.</text>
</comment>
<dbReference type="InterPro" id="IPR019546">
    <property type="entry name" value="TAT_signal_bac_arc"/>
</dbReference>
<organism evidence="2 3">
    <name type="scientific">Rhodalgimonas zhirmunskyi</name>
    <dbReference type="NCBI Taxonomy" id="2964767"/>
    <lineage>
        <taxon>Bacteria</taxon>
        <taxon>Pseudomonadati</taxon>
        <taxon>Pseudomonadota</taxon>
        <taxon>Alphaproteobacteria</taxon>
        <taxon>Rhodobacterales</taxon>
        <taxon>Roseobacteraceae</taxon>
        <taxon>Rhodalgimonas</taxon>
    </lineage>
</organism>
<dbReference type="PANTHER" id="PTHR35399:SF2">
    <property type="entry name" value="DUF839 DOMAIN-CONTAINING PROTEIN"/>
    <property type="match status" value="1"/>
</dbReference>
<evidence type="ECO:0000313" key="3">
    <source>
        <dbReference type="Proteomes" id="UP001227162"/>
    </source>
</evidence>
<feature type="region of interest" description="Disordered" evidence="1">
    <location>
        <begin position="451"/>
        <end position="470"/>
    </location>
</feature>
<dbReference type="Proteomes" id="UP001227162">
    <property type="component" value="Unassembled WGS sequence"/>
</dbReference>
<dbReference type="EMBL" id="JANFFA010000001">
    <property type="protein sequence ID" value="MDQ2092699.1"/>
    <property type="molecule type" value="Genomic_DNA"/>
</dbReference>
<protein>
    <submittedName>
        <fullName evidence="2">PhoX family phosphatase</fullName>
    </submittedName>
</protein>
<proteinExistence type="predicted"/>